<dbReference type="AlphaFoldDB" id="A0A9D1EZW0"/>
<protein>
    <submittedName>
        <fullName evidence="1">Uncharacterized protein</fullName>
    </submittedName>
</protein>
<proteinExistence type="predicted"/>
<sequence length="55" mass="6410">MLITIAIIGILAAVLLPIVQKAQPDKLEAMRRKSYYILEQTVNRMKTDDSMYRER</sequence>
<organism evidence="1 2">
    <name type="scientific">Candidatus Scatousia excrementigallinarum</name>
    <dbReference type="NCBI Taxonomy" id="2840935"/>
    <lineage>
        <taxon>Bacteria</taxon>
        <taxon>Candidatus Scatousia</taxon>
    </lineage>
</organism>
<gene>
    <name evidence="1" type="ORF">IAC10_07670</name>
</gene>
<evidence type="ECO:0000313" key="1">
    <source>
        <dbReference type="EMBL" id="HIS36492.1"/>
    </source>
</evidence>
<dbReference type="Gene3D" id="3.30.700.10">
    <property type="entry name" value="Glycoprotein, Type 4 Pilin"/>
    <property type="match status" value="1"/>
</dbReference>
<evidence type="ECO:0000313" key="2">
    <source>
        <dbReference type="Proteomes" id="UP000823928"/>
    </source>
</evidence>
<feature type="non-terminal residue" evidence="1">
    <location>
        <position position="55"/>
    </location>
</feature>
<reference evidence="1" key="1">
    <citation type="submission" date="2020-10" db="EMBL/GenBank/DDBJ databases">
        <authorList>
            <person name="Gilroy R."/>
        </authorList>
    </citation>
    <scope>NUCLEOTIDE SEQUENCE</scope>
    <source>
        <strain evidence="1">6276</strain>
    </source>
</reference>
<dbReference type="SUPFAM" id="SSF54523">
    <property type="entry name" value="Pili subunits"/>
    <property type="match status" value="1"/>
</dbReference>
<name>A0A9D1EZW0_9BACT</name>
<dbReference type="EMBL" id="DVIU01000152">
    <property type="protein sequence ID" value="HIS36492.1"/>
    <property type="molecule type" value="Genomic_DNA"/>
</dbReference>
<comment type="caution">
    <text evidence="1">The sequence shown here is derived from an EMBL/GenBank/DDBJ whole genome shotgun (WGS) entry which is preliminary data.</text>
</comment>
<dbReference type="Proteomes" id="UP000823928">
    <property type="component" value="Unassembled WGS sequence"/>
</dbReference>
<accession>A0A9D1EZW0</accession>
<reference evidence="1" key="2">
    <citation type="journal article" date="2021" name="PeerJ">
        <title>Extensive microbial diversity within the chicken gut microbiome revealed by metagenomics and culture.</title>
        <authorList>
            <person name="Gilroy R."/>
            <person name="Ravi A."/>
            <person name="Getino M."/>
            <person name="Pursley I."/>
            <person name="Horton D.L."/>
            <person name="Alikhan N.F."/>
            <person name="Baker D."/>
            <person name="Gharbi K."/>
            <person name="Hall N."/>
            <person name="Watson M."/>
            <person name="Adriaenssens E.M."/>
            <person name="Foster-Nyarko E."/>
            <person name="Jarju S."/>
            <person name="Secka A."/>
            <person name="Antonio M."/>
            <person name="Oren A."/>
            <person name="Chaudhuri R.R."/>
            <person name="La Ragione R."/>
            <person name="Hildebrand F."/>
            <person name="Pallen M.J."/>
        </authorList>
    </citation>
    <scope>NUCLEOTIDE SEQUENCE</scope>
    <source>
        <strain evidence="1">6276</strain>
    </source>
</reference>
<dbReference type="InterPro" id="IPR045584">
    <property type="entry name" value="Pilin-like"/>
</dbReference>